<feature type="non-terminal residue" evidence="1">
    <location>
        <position position="68"/>
    </location>
</feature>
<gene>
    <name evidence="1" type="ORF">RSOL_425250</name>
</gene>
<name>X8JG43_9AGAM</name>
<evidence type="ECO:0000313" key="2">
    <source>
        <dbReference type="Proteomes" id="UP000030108"/>
    </source>
</evidence>
<protein>
    <submittedName>
        <fullName evidence="1">Uncharacterized protein</fullName>
    </submittedName>
</protein>
<accession>X8JG43</accession>
<dbReference type="Proteomes" id="UP000030108">
    <property type="component" value="Unassembled WGS sequence"/>
</dbReference>
<evidence type="ECO:0000313" key="1">
    <source>
        <dbReference type="EMBL" id="EUC62659.1"/>
    </source>
</evidence>
<dbReference type="AlphaFoldDB" id="X8JG43"/>
<proteinExistence type="predicted"/>
<reference evidence="2" key="1">
    <citation type="journal article" date="2014" name="Genome Announc.">
        <title>Draft genome sequence of the plant-pathogenic soil fungus Rhizoctonia solani anastomosis group 3 strain Rhs1AP.</title>
        <authorList>
            <person name="Cubeta M.A."/>
            <person name="Thomas E."/>
            <person name="Dean R.A."/>
            <person name="Jabaji S."/>
            <person name="Neate S.M."/>
            <person name="Tavantzis S."/>
            <person name="Toda T."/>
            <person name="Vilgalys R."/>
            <person name="Bharathan N."/>
            <person name="Fedorova-Abrams N."/>
            <person name="Pakala S.B."/>
            <person name="Pakala S.M."/>
            <person name="Zafar N."/>
            <person name="Joardar V."/>
            <person name="Losada L."/>
            <person name="Nierman W.C."/>
        </authorList>
    </citation>
    <scope>NUCLEOTIDE SEQUENCE [LARGE SCALE GENOMIC DNA]</scope>
    <source>
        <strain evidence="2">AG-3</strain>
    </source>
</reference>
<comment type="caution">
    <text evidence="1">The sequence shown here is derived from an EMBL/GenBank/DDBJ whole genome shotgun (WGS) entry which is preliminary data.</text>
</comment>
<dbReference type="EMBL" id="JATN01000318">
    <property type="protein sequence ID" value="EUC62659.1"/>
    <property type="molecule type" value="Genomic_DNA"/>
</dbReference>
<organism evidence="1 2">
    <name type="scientific">Rhizoctonia solani AG-3 Rhs1AP</name>
    <dbReference type="NCBI Taxonomy" id="1086054"/>
    <lineage>
        <taxon>Eukaryota</taxon>
        <taxon>Fungi</taxon>
        <taxon>Dikarya</taxon>
        <taxon>Basidiomycota</taxon>
        <taxon>Agaricomycotina</taxon>
        <taxon>Agaricomycetes</taxon>
        <taxon>Cantharellales</taxon>
        <taxon>Ceratobasidiaceae</taxon>
        <taxon>Rhizoctonia</taxon>
    </lineage>
</organism>
<sequence length="68" mass="7731">MMPTLPMIAAVYRKILICHPTLPNIFKRPKGSVRVLAIAVSREPLGGAFMATREALYQERRFCLWDAN</sequence>